<evidence type="ECO:0000259" key="1">
    <source>
        <dbReference type="PROSITE" id="PS51886"/>
    </source>
</evidence>
<reference evidence="2 3" key="1">
    <citation type="submission" date="2024-06" db="EMBL/GenBank/DDBJ databases">
        <authorList>
            <person name="Pan Q."/>
            <person name="Wen M."/>
            <person name="Jouanno E."/>
            <person name="Zahm M."/>
            <person name="Klopp C."/>
            <person name="Cabau C."/>
            <person name="Louis A."/>
            <person name="Berthelot C."/>
            <person name="Parey E."/>
            <person name="Roest Crollius H."/>
            <person name="Montfort J."/>
            <person name="Robinson-Rechavi M."/>
            <person name="Bouchez O."/>
            <person name="Lampietro C."/>
            <person name="Lopez Roques C."/>
            <person name="Donnadieu C."/>
            <person name="Postlethwait J."/>
            <person name="Bobe J."/>
            <person name="Verreycken H."/>
            <person name="Guiguen Y."/>
        </authorList>
    </citation>
    <scope>NUCLEOTIDE SEQUENCE [LARGE SCALE GENOMIC DNA]</scope>
    <source>
        <strain evidence="2">Up_M1</strain>
        <tissue evidence="2">Testis</tissue>
    </source>
</reference>
<dbReference type="AlphaFoldDB" id="A0ABD0WI30"/>
<evidence type="ECO:0000313" key="2">
    <source>
        <dbReference type="EMBL" id="KAL0962248.1"/>
    </source>
</evidence>
<organism evidence="2 3">
    <name type="scientific">Umbra pygmaea</name>
    <name type="common">Eastern mudminnow</name>
    <dbReference type="NCBI Taxonomy" id="75934"/>
    <lineage>
        <taxon>Eukaryota</taxon>
        <taxon>Metazoa</taxon>
        <taxon>Chordata</taxon>
        <taxon>Craniata</taxon>
        <taxon>Vertebrata</taxon>
        <taxon>Euteleostomi</taxon>
        <taxon>Actinopterygii</taxon>
        <taxon>Neopterygii</taxon>
        <taxon>Teleostei</taxon>
        <taxon>Protacanthopterygii</taxon>
        <taxon>Esociformes</taxon>
        <taxon>Umbridae</taxon>
        <taxon>Umbra</taxon>
    </lineage>
</organism>
<protein>
    <recommendedName>
        <fullName evidence="1">TLDc domain-containing protein</fullName>
    </recommendedName>
</protein>
<gene>
    <name evidence="2" type="ORF">UPYG_G00337610</name>
</gene>
<proteinExistence type="predicted"/>
<sequence length="162" mass="17911">MSVVTSSLSGDQTKKLLSLLGHVRLSLLYKASVHGYTAAAFHARCDWQGPTVVAAFNRAGFLYGAYISKDYTQNGQNVNDDKAFLYSITDRREKPLRVTSINGQYGFTDANTGPCFGDLVFLLNNTAAVQGYAGNSYNFNEEEMHGNDLRLTECEVYRVEGE</sequence>
<dbReference type="EMBL" id="JAGEUA010000011">
    <property type="protein sequence ID" value="KAL0962248.1"/>
    <property type="molecule type" value="Genomic_DNA"/>
</dbReference>
<accession>A0ABD0WI30</accession>
<dbReference type="Proteomes" id="UP001557470">
    <property type="component" value="Unassembled WGS sequence"/>
</dbReference>
<keyword evidence="3" id="KW-1185">Reference proteome</keyword>
<comment type="caution">
    <text evidence="2">The sequence shown here is derived from an EMBL/GenBank/DDBJ whole genome shotgun (WGS) entry which is preliminary data.</text>
</comment>
<dbReference type="InterPro" id="IPR006571">
    <property type="entry name" value="TLDc_dom"/>
</dbReference>
<feature type="domain" description="TLDc" evidence="1">
    <location>
        <begin position="2"/>
        <end position="160"/>
    </location>
</feature>
<name>A0ABD0WI30_UMBPY</name>
<evidence type="ECO:0000313" key="3">
    <source>
        <dbReference type="Proteomes" id="UP001557470"/>
    </source>
</evidence>
<dbReference type="Pfam" id="PF07534">
    <property type="entry name" value="TLD"/>
    <property type="match status" value="1"/>
</dbReference>
<dbReference type="PROSITE" id="PS51886">
    <property type="entry name" value="TLDC"/>
    <property type="match status" value="1"/>
</dbReference>